<feature type="compositionally biased region" description="Low complexity" evidence="1">
    <location>
        <begin position="74"/>
        <end position="114"/>
    </location>
</feature>
<evidence type="ECO:0000313" key="4">
    <source>
        <dbReference type="EMBL" id="GAT53979.1"/>
    </source>
</evidence>
<sequence>MAPSGLLNLASLAIVSLVSLTLSSPANAVSLLSNHVARNHHDLSVARNALEAEAVVVARSNRKSKRANNASRCKATSSSAKPSSTSKKATSTTTHKATTTSSKKAAATTASTSVKTSTGIELRGKACLAWPNYDYNDLSTWKGSSVGLIYSWDAVKVPGAEELGFTYAPMLWGWKNAADFKSRTVAGYSNIALGMNEPDQSGQSNMDPGSGISLWWEYMEPLVEKGYTLISPAVSNAPAGKTWMADFMAGCNGCHIGGIAVHWYSTDINDFTSYVTYWHETYGLDVYITEYADQNFSGGAQASMSEIWTFMEAATAFVNQNSWIKAHCWFGAMEDLTNVNPDNSLMNSDGTAPNDLGYFFIYN</sequence>
<evidence type="ECO:0000256" key="2">
    <source>
        <dbReference type="SAM" id="SignalP"/>
    </source>
</evidence>
<reference evidence="4" key="1">
    <citation type="submission" date="2014-09" db="EMBL/GenBank/DDBJ databases">
        <title>Genome sequence of the luminous mushroom Mycena chlorophos for searching fungal bioluminescence genes.</title>
        <authorList>
            <person name="Tanaka Y."/>
            <person name="Kasuga D."/>
            <person name="Oba Y."/>
            <person name="Hase S."/>
            <person name="Sato K."/>
            <person name="Oba Y."/>
            <person name="Sakakibara Y."/>
        </authorList>
    </citation>
    <scope>NUCLEOTIDE SEQUENCE</scope>
</reference>
<evidence type="ECO:0000259" key="3">
    <source>
        <dbReference type="Pfam" id="PF11790"/>
    </source>
</evidence>
<evidence type="ECO:0000313" key="5">
    <source>
        <dbReference type="Proteomes" id="UP000815677"/>
    </source>
</evidence>
<name>A0ABQ0LTK7_MYCCL</name>
<dbReference type="Pfam" id="PF11790">
    <property type="entry name" value="Glyco_hydro_cc"/>
    <property type="match status" value="1"/>
</dbReference>
<dbReference type="PANTHER" id="PTHR34154">
    <property type="entry name" value="ALKALI-SENSITIVE LINKAGE PROTEIN 1"/>
    <property type="match status" value="1"/>
</dbReference>
<feature type="chain" id="PRO_5045987747" description="Asl1-like glycosyl hydrolase catalytic domain-containing protein" evidence="2">
    <location>
        <begin position="29"/>
        <end position="363"/>
    </location>
</feature>
<keyword evidence="5" id="KW-1185">Reference proteome</keyword>
<feature type="region of interest" description="Disordered" evidence="1">
    <location>
        <begin position="60"/>
        <end position="114"/>
    </location>
</feature>
<dbReference type="InterPro" id="IPR053183">
    <property type="entry name" value="ASL1"/>
</dbReference>
<feature type="domain" description="Asl1-like glycosyl hydrolase catalytic" evidence="3">
    <location>
        <begin position="128"/>
        <end position="359"/>
    </location>
</feature>
<dbReference type="PANTHER" id="PTHR34154:SF3">
    <property type="entry name" value="ALKALI-SENSITIVE LINKAGE PROTEIN 1"/>
    <property type="match status" value="1"/>
</dbReference>
<organism evidence="4 5">
    <name type="scientific">Mycena chlorophos</name>
    <name type="common">Agaric fungus</name>
    <name type="synonym">Agaricus chlorophos</name>
    <dbReference type="NCBI Taxonomy" id="658473"/>
    <lineage>
        <taxon>Eukaryota</taxon>
        <taxon>Fungi</taxon>
        <taxon>Dikarya</taxon>
        <taxon>Basidiomycota</taxon>
        <taxon>Agaricomycotina</taxon>
        <taxon>Agaricomycetes</taxon>
        <taxon>Agaricomycetidae</taxon>
        <taxon>Agaricales</taxon>
        <taxon>Marasmiineae</taxon>
        <taxon>Mycenaceae</taxon>
        <taxon>Mycena</taxon>
    </lineage>
</organism>
<gene>
    <name evidence="4" type="ORF">MCHLO_10866</name>
</gene>
<dbReference type="EMBL" id="DF848493">
    <property type="protein sequence ID" value="GAT53979.1"/>
    <property type="molecule type" value="Genomic_DNA"/>
</dbReference>
<evidence type="ECO:0000256" key="1">
    <source>
        <dbReference type="SAM" id="MobiDB-lite"/>
    </source>
</evidence>
<accession>A0ABQ0LTK7</accession>
<dbReference type="SUPFAM" id="SSF51445">
    <property type="entry name" value="(Trans)glycosidases"/>
    <property type="match status" value="1"/>
</dbReference>
<protein>
    <recommendedName>
        <fullName evidence="3">Asl1-like glycosyl hydrolase catalytic domain-containing protein</fullName>
    </recommendedName>
</protein>
<dbReference type="InterPro" id="IPR017853">
    <property type="entry name" value="GH"/>
</dbReference>
<dbReference type="Gene3D" id="3.20.20.80">
    <property type="entry name" value="Glycosidases"/>
    <property type="match status" value="1"/>
</dbReference>
<keyword evidence="2" id="KW-0732">Signal</keyword>
<proteinExistence type="predicted"/>
<feature type="signal peptide" evidence="2">
    <location>
        <begin position="1"/>
        <end position="28"/>
    </location>
</feature>
<dbReference type="Proteomes" id="UP000815677">
    <property type="component" value="Unassembled WGS sequence"/>
</dbReference>
<dbReference type="InterPro" id="IPR024655">
    <property type="entry name" value="Asl1_glyco_hydro_catalytic"/>
</dbReference>